<dbReference type="Gene3D" id="3.40.50.300">
    <property type="entry name" value="P-loop containing nucleotide triphosphate hydrolases"/>
    <property type="match status" value="1"/>
</dbReference>
<accession>A0A6C0EEU7</accession>
<dbReference type="InterPro" id="IPR027417">
    <property type="entry name" value="P-loop_NTPase"/>
</dbReference>
<sequence>MDLIQRKLTKVEWDTTEIPVSATEKKVLELIDQGFENVNIKINHFNSLFSFLKIEYSKEMEDYLYNKYFHEKIQKLKKTYDMSYLTHSVSSNIQIKKADMIRLQNNSIDTIQNIEIYETVLLDRLDSLLDLYKKKNEKWQSYYFVLYKLIKNSVTKINKRVLQVIQCTLDHYEEKINISNIVTNAYEFIEKNGDLLKYNDLSLYEHQKKIFALSKITKPKLLLYIAPTGTGKTLTPIGLAKQHKIIFVCAARHVGLALARSAISINKKIAFAFGCNDASDIRLHYFSAKEYTKNTKSGGIWKVDNSIGDKVEIIISDIKSYLPAMYYMLSFNTREEIITYWDEPTITMDYENHEFHAIIQKNWTENLIPNMILSSATLPKEDELVSTISDFKMKFPGAFIESIISHDCIKSIPLINKNGYVVLPHNLYEDYDDVVNVVKHCENYPTLLRYFDLKEVCQFIKYVNDLEFIQNSYKINRRFGSLDDITMQSIKQYYLKTLGNIKPGTWGSIYIYLKSTTAKRIIPNNYIDEKGSKFKKSTSIGPGVTELKANSLNVLTRINSEMIPPNTQSIPNSNNDLGNSAIYITTKDAYTLTDGPTIFLANDVEKVAKFYIQQSHIPSKIMETILETIQYNNNINEKIGRLEKDMEDMLSKTDKNDQEDDSKGKKSKNKNNDKNDREMENNVKIRNIRQELEMLYSMVKVVNFNETFVPNKPAHLSKWAEEMDNKRAFTSNIDNDIIEKIMLLNNVSDNWKILLLMGIGVFVNHENMNNDYVEIMKNLADKQLLYLIIASSDYIYGTNYQFCHGYLSKDMKLTQEKIIQALGRIGRNNIQQDYTIRFRDNEQIIKLFNTEIEKPEIKNMNKLFCSL</sequence>
<proteinExistence type="predicted"/>
<dbReference type="EMBL" id="MN739826">
    <property type="protein sequence ID" value="QHT27664.1"/>
    <property type="molecule type" value="Genomic_DNA"/>
</dbReference>
<evidence type="ECO:0000256" key="1">
    <source>
        <dbReference type="SAM" id="MobiDB-lite"/>
    </source>
</evidence>
<feature type="region of interest" description="Disordered" evidence="1">
    <location>
        <begin position="651"/>
        <end position="682"/>
    </location>
</feature>
<organism evidence="2">
    <name type="scientific">viral metagenome</name>
    <dbReference type="NCBI Taxonomy" id="1070528"/>
    <lineage>
        <taxon>unclassified sequences</taxon>
        <taxon>metagenomes</taxon>
        <taxon>organismal metagenomes</taxon>
    </lineage>
</organism>
<protein>
    <recommendedName>
        <fullName evidence="3">Helicase/UvrB N-terminal domain-containing protein</fullName>
    </recommendedName>
</protein>
<dbReference type="AlphaFoldDB" id="A0A6C0EEU7"/>
<reference evidence="2" key="1">
    <citation type="journal article" date="2020" name="Nature">
        <title>Giant virus diversity and host interactions through global metagenomics.</title>
        <authorList>
            <person name="Schulz F."/>
            <person name="Roux S."/>
            <person name="Paez-Espino D."/>
            <person name="Jungbluth S."/>
            <person name="Walsh D.A."/>
            <person name="Denef V.J."/>
            <person name="McMahon K.D."/>
            <person name="Konstantinidis K.T."/>
            <person name="Eloe-Fadrosh E.A."/>
            <person name="Kyrpides N.C."/>
            <person name="Woyke T."/>
        </authorList>
    </citation>
    <scope>NUCLEOTIDE SEQUENCE</scope>
    <source>
        <strain evidence="2">GVMAG-M-3300023179-33</strain>
    </source>
</reference>
<dbReference type="SUPFAM" id="SSF52540">
    <property type="entry name" value="P-loop containing nucleoside triphosphate hydrolases"/>
    <property type="match status" value="2"/>
</dbReference>
<evidence type="ECO:0008006" key="3">
    <source>
        <dbReference type="Google" id="ProtNLM"/>
    </source>
</evidence>
<name>A0A6C0EEU7_9ZZZZ</name>
<evidence type="ECO:0000313" key="2">
    <source>
        <dbReference type="EMBL" id="QHT27664.1"/>
    </source>
</evidence>